<dbReference type="Proteomes" id="UP001530400">
    <property type="component" value="Unassembled WGS sequence"/>
</dbReference>
<gene>
    <name evidence="1" type="ORF">ACHAWO_009300</name>
</gene>
<keyword evidence="2" id="KW-1185">Reference proteome</keyword>
<proteinExistence type="predicted"/>
<dbReference type="EMBL" id="JALLPJ020001406">
    <property type="protein sequence ID" value="KAL3765223.1"/>
    <property type="molecule type" value="Genomic_DNA"/>
</dbReference>
<organism evidence="1 2">
    <name type="scientific">Cyclotella atomus</name>
    <dbReference type="NCBI Taxonomy" id="382360"/>
    <lineage>
        <taxon>Eukaryota</taxon>
        <taxon>Sar</taxon>
        <taxon>Stramenopiles</taxon>
        <taxon>Ochrophyta</taxon>
        <taxon>Bacillariophyta</taxon>
        <taxon>Coscinodiscophyceae</taxon>
        <taxon>Thalassiosirophycidae</taxon>
        <taxon>Stephanodiscales</taxon>
        <taxon>Stephanodiscaceae</taxon>
        <taxon>Cyclotella</taxon>
    </lineage>
</organism>
<name>A0ABD3MN68_9STRA</name>
<comment type="caution">
    <text evidence="1">The sequence shown here is derived from an EMBL/GenBank/DDBJ whole genome shotgun (WGS) entry which is preliminary data.</text>
</comment>
<reference evidence="1 2" key="1">
    <citation type="submission" date="2024-10" db="EMBL/GenBank/DDBJ databases">
        <title>Updated reference genomes for cyclostephanoid diatoms.</title>
        <authorList>
            <person name="Roberts W.R."/>
            <person name="Alverson A.J."/>
        </authorList>
    </citation>
    <scope>NUCLEOTIDE SEQUENCE [LARGE SCALE GENOMIC DNA]</scope>
    <source>
        <strain evidence="1 2">AJA010-31</strain>
    </source>
</reference>
<evidence type="ECO:0000313" key="1">
    <source>
        <dbReference type="EMBL" id="KAL3765223.1"/>
    </source>
</evidence>
<accession>A0ABD3MN68</accession>
<protein>
    <submittedName>
        <fullName evidence="1">Uncharacterized protein</fullName>
    </submittedName>
</protein>
<dbReference type="AlphaFoldDB" id="A0ABD3MN68"/>
<evidence type="ECO:0000313" key="2">
    <source>
        <dbReference type="Proteomes" id="UP001530400"/>
    </source>
</evidence>
<sequence>MLDTEAYERVDKSQNKMDKGYANGAIKFKRLFEGKYARFSAKSKVVITASSIATAGASDYGVQSVIFGTLKAVADEMGIKLTHKQLSRGVPSIKTLRNWEIDLAGGCLAQVIEQIRKDAARMRKWGVKLEITLVTDHGN</sequence>